<evidence type="ECO:0000256" key="1">
    <source>
        <dbReference type="SAM" id="MobiDB-lite"/>
    </source>
</evidence>
<dbReference type="EMBL" id="BEYU01000145">
    <property type="protein sequence ID" value="GBG33173.1"/>
    <property type="molecule type" value="Genomic_DNA"/>
</dbReference>
<dbReference type="AlphaFoldDB" id="A0A2R5GWX2"/>
<evidence type="ECO:0000313" key="2">
    <source>
        <dbReference type="EMBL" id="GBG33173.1"/>
    </source>
</evidence>
<gene>
    <name evidence="2" type="ORF">FCC1311_093972</name>
</gene>
<accession>A0A2R5GWX2</accession>
<dbReference type="InParanoid" id="A0A2R5GWX2"/>
<dbReference type="Proteomes" id="UP000241890">
    <property type="component" value="Unassembled WGS sequence"/>
</dbReference>
<keyword evidence="3" id="KW-1185">Reference proteome</keyword>
<organism evidence="2 3">
    <name type="scientific">Hondaea fermentalgiana</name>
    <dbReference type="NCBI Taxonomy" id="2315210"/>
    <lineage>
        <taxon>Eukaryota</taxon>
        <taxon>Sar</taxon>
        <taxon>Stramenopiles</taxon>
        <taxon>Bigyra</taxon>
        <taxon>Labyrinthulomycetes</taxon>
        <taxon>Thraustochytrida</taxon>
        <taxon>Thraustochytriidae</taxon>
        <taxon>Hondaea</taxon>
    </lineage>
</organism>
<reference evidence="2 3" key="1">
    <citation type="submission" date="2017-12" db="EMBL/GenBank/DDBJ databases">
        <title>Sequencing, de novo assembly and annotation of complete genome of a new Thraustochytrid species, strain FCC1311.</title>
        <authorList>
            <person name="Sedici K."/>
            <person name="Godart F."/>
            <person name="Aiese Cigliano R."/>
            <person name="Sanseverino W."/>
            <person name="Barakat M."/>
            <person name="Ortet P."/>
            <person name="Marechal E."/>
            <person name="Cagnac O."/>
            <person name="Amato A."/>
        </authorList>
    </citation>
    <scope>NUCLEOTIDE SEQUENCE [LARGE SCALE GENOMIC DNA]</scope>
</reference>
<feature type="region of interest" description="Disordered" evidence="1">
    <location>
        <begin position="63"/>
        <end position="85"/>
    </location>
</feature>
<protein>
    <submittedName>
        <fullName evidence="2">Uncharacterized protein</fullName>
    </submittedName>
</protein>
<evidence type="ECO:0000313" key="3">
    <source>
        <dbReference type="Proteomes" id="UP000241890"/>
    </source>
</evidence>
<proteinExistence type="predicted"/>
<name>A0A2R5GWX2_9STRA</name>
<sequence length="138" mass="15296">MGRGLRRLQRQATKTSTTGMPSLLRASILSSWWCWPVQYNVKTFFTQRRDTCASWPVLVSALGEDGRGEDGLEDGLADERPSGGRPHGMLYYVLKRKIEVKTEDEEFDGDEGKIETCGGGGAANEDRIKAAIRNEEAS</sequence>
<comment type="caution">
    <text evidence="2">The sequence shown here is derived from an EMBL/GenBank/DDBJ whole genome shotgun (WGS) entry which is preliminary data.</text>
</comment>